<accession>A0A1G6V0E6</accession>
<evidence type="ECO:0000256" key="2">
    <source>
        <dbReference type="ARBA" id="ARBA00022723"/>
    </source>
</evidence>
<organism evidence="6 7">
    <name type="scientific">Algoriphagus faecimaris</name>
    <dbReference type="NCBI Taxonomy" id="686796"/>
    <lineage>
        <taxon>Bacteria</taxon>
        <taxon>Pseudomonadati</taxon>
        <taxon>Bacteroidota</taxon>
        <taxon>Cytophagia</taxon>
        <taxon>Cytophagales</taxon>
        <taxon>Cyclobacteriaceae</taxon>
        <taxon>Algoriphagus</taxon>
    </lineage>
</organism>
<evidence type="ECO:0000313" key="6">
    <source>
        <dbReference type="EMBL" id="SDD46953.1"/>
    </source>
</evidence>
<proteinExistence type="inferred from homology"/>
<comment type="similarity">
    <text evidence="1">Belongs to the metallo-beta-lactamase superfamily.</text>
</comment>
<sequence>MELYTVNTGFFKLDGGAMFGVVPKVLWSRTNPSDENNLCTWAMRSLLAADGDRIVLIDNGIGDKQDAKFFSHYYLHGDDSLRSSLKQLGVGLHQITDNFLTHLHFDHCGGGVSYGSHGQYEMTFSRATYWSNEAHWEWATVPNPREKASFLKENILPMHELGQLKFVDLKSKSLFPGFDFITVDGHTDKQMLPKIQYKGKTLVFVADLLPSVGHIPIAYVMGYDTRPLLTMDEKASFLEEAVRENYILFFEHDPVNECCTVKMTEKGIRVDQTFRLDEI</sequence>
<gene>
    <name evidence="6" type="ORF">SAMN04488104_103151</name>
</gene>
<dbReference type="RefSeq" id="WP_087940279.1">
    <property type="nucleotide sequence ID" value="NZ_FNAC01000031.1"/>
</dbReference>
<name>A0A1G6V0E6_9BACT</name>
<dbReference type="EMBL" id="FNAC01000031">
    <property type="protein sequence ID" value="SDD46953.1"/>
    <property type="molecule type" value="Genomic_DNA"/>
</dbReference>
<dbReference type="PANTHER" id="PTHR42978">
    <property type="entry name" value="QUORUM-QUENCHING LACTONASE YTNP-RELATED-RELATED"/>
    <property type="match status" value="1"/>
</dbReference>
<dbReference type="InterPro" id="IPR051013">
    <property type="entry name" value="MBL_superfamily_lactonases"/>
</dbReference>
<dbReference type="STRING" id="686796.SAMN04488104_103151"/>
<dbReference type="AlphaFoldDB" id="A0A1G6V0E6"/>
<dbReference type="Pfam" id="PF00753">
    <property type="entry name" value="Lactamase_B"/>
    <property type="match status" value="1"/>
</dbReference>
<dbReference type="GO" id="GO:0046872">
    <property type="term" value="F:metal ion binding"/>
    <property type="evidence" value="ECO:0007669"/>
    <property type="project" value="UniProtKB-KW"/>
</dbReference>
<keyword evidence="4" id="KW-0862">Zinc</keyword>
<dbReference type="PANTHER" id="PTHR42978:SF6">
    <property type="entry name" value="QUORUM-QUENCHING LACTONASE YTNP-RELATED"/>
    <property type="match status" value="1"/>
</dbReference>
<evidence type="ECO:0000256" key="1">
    <source>
        <dbReference type="ARBA" id="ARBA00007749"/>
    </source>
</evidence>
<reference evidence="7" key="1">
    <citation type="submission" date="2016-10" db="EMBL/GenBank/DDBJ databases">
        <authorList>
            <person name="Varghese N."/>
            <person name="Submissions S."/>
        </authorList>
    </citation>
    <scope>NUCLEOTIDE SEQUENCE [LARGE SCALE GENOMIC DNA]</scope>
    <source>
        <strain evidence="7">DSM 23095</strain>
    </source>
</reference>
<dbReference type="Gene3D" id="3.60.15.10">
    <property type="entry name" value="Ribonuclease Z/Hydroxyacylglutathione hydrolase-like"/>
    <property type="match status" value="1"/>
</dbReference>
<keyword evidence="3" id="KW-0378">Hydrolase</keyword>
<dbReference type="OrthoDB" id="9802897at2"/>
<evidence type="ECO:0000256" key="4">
    <source>
        <dbReference type="ARBA" id="ARBA00022833"/>
    </source>
</evidence>
<dbReference type="SUPFAM" id="SSF56281">
    <property type="entry name" value="Metallo-hydrolase/oxidoreductase"/>
    <property type="match status" value="1"/>
</dbReference>
<dbReference type="CDD" id="cd16281">
    <property type="entry name" value="metallo-hydrolase-like_MBL-fold"/>
    <property type="match status" value="1"/>
</dbReference>
<dbReference type="InterPro" id="IPR036866">
    <property type="entry name" value="RibonucZ/Hydroxyglut_hydro"/>
</dbReference>
<evidence type="ECO:0000256" key="3">
    <source>
        <dbReference type="ARBA" id="ARBA00022801"/>
    </source>
</evidence>
<dbReference type="GO" id="GO:0016787">
    <property type="term" value="F:hydrolase activity"/>
    <property type="evidence" value="ECO:0007669"/>
    <property type="project" value="UniProtKB-KW"/>
</dbReference>
<protein>
    <submittedName>
        <fullName evidence="6">Glyoxylase, beta-lactamase superfamily II</fullName>
    </submittedName>
</protein>
<evidence type="ECO:0000259" key="5">
    <source>
        <dbReference type="SMART" id="SM00849"/>
    </source>
</evidence>
<dbReference type="SMART" id="SM00849">
    <property type="entry name" value="Lactamase_B"/>
    <property type="match status" value="1"/>
</dbReference>
<dbReference type="InterPro" id="IPR001279">
    <property type="entry name" value="Metallo-B-lactamas"/>
</dbReference>
<feature type="domain" description="Metallo-beta-lactamase" evidence="5">
    <location>
        <begin position="42"/>
        <end position="252"/>
    </location>
</feature>
<keyword evidence="2" id="KW-0479">Metal-binding</keyword>
<evidence type="ECO:0000313" key="7">
    <source>
        <dbReference type="Proteomes" id="UP000199060"/>
    </source>
</evidence>
<keyword evidence="7" id="KW-1185">Reference proteome</keyword>
<dbReference type="Proteomes" id="UP000199060">
    <property type="component" value="Unassembled WGS sequence"/>
</dbReference>